<dbReference type="PANTHER" id="PTHR48081">
    <property type="entry name" value="AB HYDROLASE SUPERFAMILY PROTEIN C4A8.06C"/>
    <property type="match status" value="1"/>
</dbReference>
<dbReference type="InterPro" id="IPR029058">
    <property type="entry name" value="AB_hydrolase_fold"/>
</dbReference>
<dbReference type="GO" id="GO:0016787">
    <property type="term" value="F:hydrolase activity"/>
    <property type="evidence" value="ECO:0007669"/>
    <property type="project" value="UniProtKB-KW"/>
</dbReference>
<keyword evidence="1 3" id="KW-0378">Hydrolase</keyword>
<dbReference type="Proteomes" id="UP001162135">
    <property type="component" value="Unassembled WGS sequence"/>
</dbReference>
<keyword evidence="4" id="KW-1185">Reference proteome</keyword>
<sequence>MRVNANPSHETAGALAAGGPLLRSLCRLHHLRQRPESDLPPAQQQPRDLDYRVVKNRTYTPPDWPQPLQADIYLPATAGAARRPAVMMVHGGGWEGRSRDDMTPIAKRFVRRGYVVVNVSYRFAPEYRFPAQLNDLQVARHWIDDHAGEWRIDSQRIAGLGYSSGAHLVSLLALVAGTSSSLDAPYGGSDTGFAAVVSGGTPADLRLWDSGRLLIQLMDGTEAERPTAYAEASPVFHVHPDSPPFFLFHGSWDDLVPPEQAETFMQALEAKGNHVELLWMNGRGHITTFLFRGSAESAALDFLAREMPAPNA</sequence>
<dbReference type="InterPro" id="IPR050300">
    <property type="entry name" value="GDXG_lipolytic_enzyme"/>
</dbReference>
<evidence type="ECO:0000313" key="4">
    <source>
        <dbReference type="Proteomes" id="UP001162135"/>
    </source>
</evidence>
<dbReference type="SUPFAM" id="SSF53474">
    <property type="entry name" value="alpha/beta-Hydrolases"/>
    <property type="match status" value="1"/>
</dbReference>
<organism evidence="3 4">
    <name type="scientific">Salinicola acroporae</name>
    <dbReference type="NCBI Taxonomy" id="1541440"/>
    <lineage>
        <taxon>Bacteria</taxon>
        <taxon>Pseudomonadati</taxon>
        <taxon>Pseudomonadota</taxon>
        <taxon>Gammaproteobacteria</taxon>
        <taxon>Oceanospirillales</taxon>
        <taxon>Halomonadaceae</taxon>
        <taxon>Salinicola</taxon>
    </lineage>
</organism>
<dbReference type="EMBL" id="PGFS01000001">
    <property type="protein sequence ID" value="MDH4573297.1"/>
    <property type="molecule type" value="Genomic_DNA"/>
</dbReference>
<reference evidence="3" key="1">
    <citation type="journal article" date="2015" name="Antonie Van Leeuwenhoek">
        <title>Comparative 16S rRNA signatures and multilocus sequence analysis for the genus Salinicola and description of Salinicola acroporae sp. nov., isolated from coral Acropora digitifera.</title>
        <authorList>
            <person name="Lepcha R.T."/>
            <person name="Poddar A."/>
            <person name="Schumann P."/>
            <person name="Das S.K."/>
        </authorList>
    </citation>
    <scope>NUCLEOTIDE SEQUENCE</scope>
    <source>
        <strain evidence="3">S4-41</strain>
    </source>
</reference>
<dbReference type="InterPro" id="IPR049492">
    <property type="entry name" value="BD-FAE-like_dom"/>
</dbReference>
<protein>
    <submittedName>
        <fullName evidence="3">Alpha/beta hydrolase</fullName>
    </submittedName>
</protein>
<proteinExistence type="predicted"/>
<comment type="caution">
    <text evidence="3">The sequence shown here is derived from an EMBL/GenBank/DDBJ whole genome shotgun (WGS) entry which is preliminary data.</text>
</comment>
<dbReference type="PANTHER" id="PTHR48081:SF13">
    <property type="entry name" value="ALPHA_BETA HYDROLASE"/>
    <property type="match status" value="1"/>
</dbReference>
<feature type="domain" description="BD-FAE-like" evidence="2">
    <location>
        <begin position="71"/>
        <end position="268"/>
    </location>
</feature>
<accession>A0ABT6I753</accession>
<dbReference type="RefSeq" id="WP_280338033.1">
    <property type="nucleotide sequence ID" value="NZ_PGFS01000001.1"/>
</dbReference>
<reference evidence="3" key="2">
    <citation type="submission" date="2017-11" db="EMBL/GenBank/DDBJ databases">
        <authorList>
            <person name="Das S.K."/>
        </authorList>
    </citation>
    <scope>NUCLEOTIDE SEQUENCE</scope>
    <source>
        <strain evidence="3">S4-41</strain>
    </source>
</reference>
<name>A0ABT6I753_9GAMM</name>
<dbReference type="Gene3D" id="3.40.50.1820">
    <property type="entry name" value="alpha/beta hydrolase"/>
    <property type="match status" value="1"/>
</dbReference>
<evidence type="ECO:0000259" key="2">
    <source>
        <dbReference type="Pfam" id="PF20434"/>
    </source>
</evidence>
<dbReference type="Pfam" id="PF20434">
    <property type="entry name" value="BD-FAE"/>
    <property type="match status" value="1"/>
</dbReference>
<evidence type="ECO:0000256" key="1">
    <source>
        <dbReference type="ARBA" id="ARBA00022801"/>
    </source>
</evidence>
<gene>
    <name evidence="3" type="ORF">CUR86_13175</name>
</gene>
<evidence type="ECO:0000313" key="3">
    <source>
        <dbReference type="EMBL" id="MDH4573297.1"/>
    </source>
</evidence>